<protein>
    <submittedName>
        <fullName evidence="3">T9SS type A sorting domain-containing protein</fullName>
    </submittedName>
</protein>
<accession>A0ABS8MY76</accession>
<name>A0ABS8MY76_9FLAO</name>
<gene>
    <name evidence="3" type="ORF">LNQ49_19290</name>
</gene>
<keyword evidence="1" id="KW-0732">Signal</keyword>
<proteinExistence type="predicted"/>
<sequence length="598" mass="65932">MKKKYFYYILFLLLNTTLLFGQKVTLTPLVVNGKSFTSGPLNLESTPISSVSLNVKVDSPAPPGDNGTINVYYLKANALGASIPSGGNGGTLLFGGGKTANRQFVISLNWNDFSTSGGYVYAEYKNATGVVYKSASIAVIKNSTLGGGTLTPPADAPNPANIANTLCCNQTVRLGEKPSLIIGSQYANPYANYNYGINSSWSATGNSTIKFLSTENQTLELDYITELKNFTVSRGLGYNNTLNHTNKSNTITVTVVPSPISRNEITIDASIDENNFAEITNTNPKMIIGNWPTVNLNTLQDPFNTPKRSDTYAEIEKYEWQYGLTNKTYPIVNNWTTLPNENSASLNSSSLPILSDSEDNVYLVRRIAIYKDLKITSNSLKIVLRTVRNNNTICCDQALIISASNTISTPTLIIGSDATPETNQYLKYQWQSQSIDNNNSGKISNWSNIVGATSKDYLPPTLQLVSSNRRGEITWSTPVIYNYRRVTEPQYYNGIFSYSNEINLSSINYKNSESSVIIYPNPATSVINIKNKNFAYKPNNLNLNIVNIMGQIVNSNNFSLVDPYTISINISDLPIGTYFINLQSTPSRTTQLKFYKTN</sequence>
<dbReference type="Pfam" id="PF18962">
    <property type="entry name" value="Por_Secre_tail"/>
    <property type="match status" value="1"/>
</dbReference>
<keyword evidence="4" id="KW-1185">Reference proteome</keyword>
<dbReference type="EMBL" id="JAJJMO010000001">
    <property type="protein sequence ID" value="MCC9073729.1"/>
    <property type="molecule type" value="Genomic_DNA"/>
</dbReference>
<dbReference type="RefSeq" id="WP_229990640.1">
    <property type="nucleotide sequence ID" value="NZ_JAJJMO010000001.1"/>
</dbReference>
<feature type="domain" description="Secretion system C-terminal sorting" evidence="2">
    <location>
        <begin position="518"/>
        <end position="590"/>
    </location>
</feature>
<dbReference type="InterPro" id="IPR026444">
    <property type="entry name" value="Secre_tail"/>
</dbReference>
<evidence type="ECO:0000259" key="2">
    <source>
        <dbReference type="Pfam" id="PF18962"/>
    </source>
</evidence>
<evidence type="ECO:0000313" key="4">
    <source>
        <dbReference type="Proteomes" id="UP001430919"/>
    </source>
</evidence>
<reference evidence="3" key="1">
    <citation type="submission" date="2021-11" db="EMBL/GenBank/DDBJ databases">
        <title>Description of novel Flavobacterium species.</title>
        <authorList>
            <person name="Saticioglu I.B."/>
            <person name="Ay H."/>
            <person name="Altun S."/>
            <person name="Duman M."/>
        </authorList>
    </citation>
    <scope>NUCLEOTIDE SEQUENCE</scope>
    <source>
        <strain evidence="3">F-65</strain>
    </source>
</reference>
<comment type="caution">
    <text evidence="3">The sequence shown here is derived from an EMBL/GenBank/DDBJ whole genome shotgun (WGS) entry which is preliminary data.</text>
</comment>
<organism evidence="3 4">
    <name type="scientific">Flavobacterium pisciphilum</name>
    <dbReference type="NCBI Taxonomy" id="2893755"/>
    <lineage>
        <taxon>Bacteria</taxon>
        <taxon>Pseudomonadati</taxon>
        <taxon>Bacteroidota</taxon>
        <taxon>Flavobacteriia</taxon>
        <taxon>Flavobacteriales</taxon>
        <taxon>Flavobacteriaceae</taxon>
        <taxon>Flavobacterium</taxon>
    </lineage>
</organism>
<evidence type="ECO:0000256" key="1">
    <source>
        <dbReference type="ARBA" id="ARBA00022729"/>
    </source>
</evidence>
<dbReference type="Proteomes" id="UP001430919">
    <property type="component" value="Unassembled WGS sequence"/>
</dbReference>
<evidence type="ECO:0000313" key="3">
    <source>
        <dbReference type="EMBL" id="MCC9073729.1"/>
    </source>
</evidence>
<dbReference type="NCBIfam" id="TIGR04183">
    <property type="entry name" value="Por_Secre_tail"/>
    <property type="match status" value="1"/>
</dbReference>